<protein>
    <submittedName>
        <fullName evidence="1">Uncharacterized protein</fullName>
    </submittedName>
</protein>
<organism evidence="1 2">
    <name type="scientific">Euplotes crassus</name>
    <dbReference type="NCBI Taxonomy" id="5936"/>
    <lineage>
        <taxon>Eukaryota</taxon>
        <taxon>Sar</taxon>
        <taxon>Alveolata</taxon>
        <taxon>Ciliophora</taxon>
        <taxon>Intramacronucleata</taxon>
        <taxon>Spirotrichea</taxon>
        <taxon>Hypotrichia</taxon>
        <taxon>Euplotida</taxon>
        <taxon>Euplotidae</taxon>
        <taxon>Moneuplotes</taxon>
    </lineage>
</organism>
<comment type="caution">
    <text evidence="1">The sequence shown here is derived from an EMBL/GenBank/DDBJ whole genome shotgun (WGS) entry which is preliminary data.</text>
</comment>
<evidence type="ECO:0000313" key="1">
    <source>
        <dbReference type="EMBL" id="CAI2387598.1"/>
    </source>
</evidence>
<accession>A0AAD1Y9G7</accession>
<dbReference type="AlphaFoldDB" id="A0AAD1Y9G7"/>
<gene>
    <name evidence="1" type="ORF">ECRASSUSDP1_LOCUS29232</name>
</gene>
<evidence type="ECO:0000313" key="2">
    <source>
        <dbReference type="Proteomes" id="UP001295684"/>
    </source>
</evidence>
<name>A0AAD1Y9G7_EUPCR</name>
<reference evidence="1" key="1">
    <citation type="submission" date="2023-07" db="EMBL/GenBank/DDBJ databases">
        <authorList>
            <consortium name="AG Swart"/>
            <person name="Singh M."/>
            <person name="Singh A."/>
            <person name="Seah K."/>
            <person name="Emmerich C."/>
        </authorList>
    </citation>
    <scope>NUCLEOTIDE SEQUENCE</scope>
    <source>
        <strain evidence="1">DP1</strain>
    </source>
</reference>
<proteinExistence type="predicted"/>
<keyword evidence="2" id="KW-1185">Reference proteome</keyword>
<sequence>MSRETCQDPLCLKKSIKRGILCAHVLISKLVIDHAETGDATMIDELKNFEKCRIDFLDGINYLSDKLEDCRKYHDLSMYNFYKDKDETQAEGTLNLKPGVDKSSCSHSTYLKHTIINCIDALHEEFFELLYAHEETGDDTMIDQRKIFEFQRCSYLKMLGDVAKKCKGNPSVFSLRLD</sequence>
<dbReference type="EMBL" id="CAMPGE010030095">
    <property type="protein sequence ID" value="CAI2387598.1"/>
    <property type="molecule type" value="Genomic_DNA"/>
</dbReference>
<dbReference type="Proteomes" id="UP001295684">
    <property type="component" value="Unassembled WGS sequence"/>
</dbReference>